<keyword evidence="1" id="KW-0812">Transmembrane</keyword>
<gene>
    <name evidence="2" type="ORF">HMPREF0647_09115</name>
</gene>
<reference evidence="2 3" key="1">
    <citation type="submission" date="2014-07" db="EMBL/GenBank/DDBJ databases">
        <authorList>
            <person name="McCorrison J."/>
            <person name="Sanka R."/>
            <person name="Torralba M."/>
            <person name="Gillis M."/>
            <person name="Haft D.H."/>
            <person name="Methe B."/>
            <person name="Sutton G."/>
            <person name="Nelson K.E."/>
        </authorList>
    </citation>
    <scope>NUCLEOTIDE SEQUENCE [LARGE SCALE GENOMIC DNA]</scope>
    <source>
        <strain evidence="2 3">DNF00320</strain>
    </source>
</reference>
<sequence length="142" mass="16097">MKEWHNPSTLLNDFQHKVENKIKRLDGTPGFPVRSEKVSEEELSDYLFYYQAALDSGGSERTQYTIAGILIVLPILVISAIPDKNLPFTGMLSVIMAVAIGLVLFVIYRIISSIMVKTKVRKVKSEYPEAKRYVDEVLAFDK</sequence>
<dbReference type="Proteomes" id="UP000029525">
    <property type="component" value="Unassembled WGS sequence"/>
</dbReference>
<evidence type="ECO:0000313" key="2">
    <source>
        <dbReference type="EMBL" id="KGF43730.1"/>
    </source>
</evidence>
<dbReference type="AlphaFoldDB" id="A0A096A9W9"/>
<keyword evidence="1" id="KW-0472">Membrane</keyword>
<evidence type="ECO:0000256" key="1">
    <source>
        <dbReference type="SAM" id="Phobius"/>
    </source>
</evidence>
<dbReference type="GeneID" id="78529739"/>
<keyword evidence="1" id="KW-1133">Transmembrane helix</keyword>
<feature type="transmembrane region" description="Helical" evidence="1">
    <location>
        <begin position="64"/>
        <end position="82"/>
    </location>
</feature>
<name>A0A096A9W9_9BACT</name>
<comment type="caution">
    <text evidence="2">The sequence shown here is derived from an EMBL/GenBank/DDBJ whole genome shotgun (WGS) entry which is preliminary data.</text>
</comment>
<evidence type="ECO:0000313" key="3">
    <source>
        <dbReference type="Proteomes" id="UP000029525"/>
    </source>
</evidence>
<accession>A0A096A9W9</accession>
<proteinExistence type="predicted"/>
<protein>
    <submittedName>
        <fullName evidence="2">Uncharacterized protein</fullName>
    </submittedName>
</protein>
<feature type="transmembrane region" description="Helical" evidence="1">
    <location>
        <begin position="88"/>
        <end position="111"/>
    </location>
</feature>
<organism evidence="2 3">
    <name type="scientific">Prevotella bivia DNF00320</name>
    <dbReference type="NCBI Taxonomy" id="1401068"/>
    <lineage>
        <taxon>Bacteria</taxon>
        <taxon>Pseudomonadati</taxon>
        <taxon>Bacteroidota</taxon>
        <taxon>Bacteroidia</taxon>
        <taxon>Bacteroidales</taxon>
        <taxon>Prevotellaceae</taxon>
        <taxon>Prevotella</taxon>
    </lineage>
</organism>
<dbReference type="OrthoDB" id="1082148at2"/>
<dbReference type="EMBL" id="JRNQ01000068">
    <property type="protein sequence ID" value="KGF43730.1"/>
    <property type="molecule type" value="Genomic_DNA"/>
</dbReference>
<dbReference type="RefSeq" id="WP_004337334.1">
    <property type="nucleotide sequence ID" value="NZ_JRNQ01000068.1"/>
</dbReference>